<name>A0ABY7F712_MYAAR</name>
<protein>
    <submittedName>
        <fullName evidence="1">Uncharacterized protein</fullName>
    </submittedName>
</protein>
<reference evidence="1" key="1">
    <citation type="submission" date="2022-11" db="EMBL/GenBank/DDBJ databases">
        <title>Centuries of genome instability and evolution in soft-shell clam transmissible cancer (bioRxiv).</title>
        <authorList>
            <person name="Hart S.F.M."/>
            <person name="Yonemitsu M.A."/>
            <person name="Giersch R.M."/>
            <person name="Beal B.F."/>
            <person name="Arriagada G."/>
            <person name="Davis B.W."/>
            <person name="Ostrander E.A."/>
            <person name="Goff S.P."/>
            <person name="Metzger M.J."/>
        </authorList>
    </citation>
    <scope>NUCLEOTIDE SEQUENCE</scope>
    <source>
        <strain evidence="1">MELC-2E11</strain>
        <tissue evidence="1">Siphon/mantle</tissue>
    </source>
</reference>
<dbReference type="EMBL" id="CP111021">
    <property type="protein sequence ID" value="WAR16801.1"/>
    <property type="molecule type" value="Genomic_DNA"/>
</dbReference>
<organism evidence="1 2">
    <name type="scientific">Mya arenaria</name>
    <name type="common">Soft-shell clam</name>
    <dbReference type="NCBI Taxonomy" id="6604"/>
    <lineage>
        <taxon>Eukaryota</taxon>
        <taxon>Metazoa</taxon>
        <taxon>Spiralia</taxon>
        <taxon>Lophotrochozoa</taxon>
        <taxon>Mollusca</taxon>
        <taxon>Bivalvia</taxon>
        <taxon>Autobranchia</taxon>
        <taxon>Heteroconchia</taxon>
        <taxon>Euheterodonta</taxon>
        <taxon>Imparidentia</taxon>
        <taxon>Neoheterodontei</taxon>
        <taxon>Myida</taxon>
        <taxon>Myoidea</taxon>
        <taxon>Myidae</taxon>
        <taxon>Mya</taxon>
    </lineage>
</organism>
<accession>A0ABY7F712</accession>
<gene>
    <name evidence="1" type="ORF">MAR_031395</name>
</gene>
<keyword evidence="2" id="KW-1185">Reference proteome</keyword>
<evidence type="ECO:0000313" key="2">
    <source>
        <dbReference type="Proteomes" id="UP001164746"/>
    </source>
</evidence>
<proteinExistence type="predicted"/>
<dbReference type="Proteomes" id="UP001164746">
    <property type="component" value="Chromosome 10"/>
</dbReference>
<sequence length="129" mass="14338">MGFSAHISVVMFSSLLHGNHGNASVEHPHNELGLLHTTNMPYEVAEKIPFGSIQRKFISSLTTRTEKAAMKVDQWSTSLEKGLTLRKPPMPGSTGHFPFPMELVLLKSSPLINVHQEHSFSAIQTHRDP</sequence>
<evidence type="ECO:0000313" key="1">
    <source>
        <dbReference type="EMBL" id="WAR16801.1"/>
    </source>
</evidence>